<dbReference type="Proteomes" id="UP000683360">
    <property type="component" value="Unassembled WGS sequence"/>
</dbReference>
<keyword evidence="7" id="KW-1015">Disulfide bond</keyword>
<evidence type="ECO:0000313" key="10">
    <source>
        <dbReference type="Proteomes" id="UP000683360"/>
    </source>
</evidence>
<dbReference type="Gene3D" id="2.60.120.260">
    <property type="entry name" value="Galactose-binding domain-like"/>
    <property type="match status" value="1"/>
</dbReference>
<dbReference type="OrthoDB" id="547680at2759"/>
<dbReference type="GO" id="GO:0042806">
    <property type="term" value="F:fucose binding"/>
    <property type="evidence" value="ECO:0007669"/>
    <property type="project" value="UniProtKB-ARBA"/>
</dbReference>
<evidence type="ECO:0000256" key="5">
    <source>
        <dbReference type="ARBA" id="ARBA00022734"/>
    </source>
</evidence>
<keyword evidence="6" id="KW-0106">Calcium</keyword>
<evidence type="ECO:0000256" key="4">
    <source>
        <dbReference type="ARBA" id="ARBA00022723"/>
    </source>
</evidence>
<dbReference type="SUPFAM" id="SSF49785">
    <property type="entry name" value="Galactose-binding domain-like"/>
    <property type="match status" value="1"/>
</dbReference>
<proteinExistence type="inferred from homology"/>
<evidence type="ECO:0000256" key="3">
    <source>
        <dbReference type="ARBA" id="ARBA00011233"/>
    </source>
</evidence>
<dbReference type="GO" id="GO:0001868">
    <property type="term" value="P:regulation of complement activation, lectin pathway"/>
    <property type="evidence" value="ECO:0007669"/>
    <property type="project" value="UniProtKB-ARBA"/>
</dbReference>
<dbReference type="InterPro" id="IPR051941">
    <property type="entry name" value="BG_Antigen-Binding_Lectin"/>
</dbReference>
<dbReference type="InterPro" id="IPR008979">
    <property type="entry name" value="Galactose-bd-like_sf"/>
</dbReference>
<evidence type="ECO:0000256" key="6">
    <source>
        <dbReference type="ARBA" id="ARBA00022837"/>
    </source>
</evidence>
<dbReference type="Pfam" id="PF22633">
    <property type="entry name" value="F5_F8_type_C_2"/>
    <property type="match status" value="1"/>
</dbReference>
<dbReference type="SMART" id="SM00607">
    <property type="entry name" value="FTP"/>
    <property type="match status" value="1"/>
</dbReference>
<accession>A0A8S3R140</accession>
<gene>
    <name evidence="9" type="ORF">MEDL_15404</name>
</gene>
<dbReference type="PANTHER" id="PTHR45713">
    <property type="entry name" value="FTP DOMAIN-CONTAINING PROTEIN"/>
    <property type="match status" value="1"/>
</dbReference>
<evidence type="ECO:0000259" key="8">
    <source>
        <dbReference type="SMART" id="SM00607"/>
    </source>
</evidence>
<keyword evidence="5" id="KW-0430">Lectin</keyword>
<dbReference type="InterPro" id="IPR003609">
    <property type="entry name" value="Pan_app"/>
</dbReference>
<reference evidence="9" key="1">
    <citation type="submission" date="2021-03" db="EMBL/GenBank/DDBJ databases">
        <authorList>
            <person name="Bekaert M."/>
        </authorList>
    </citation>
    <scope>NUCLEOTIDE SEQUENCE</scope>
</reference>
<dbReference type="AlphaFoldDB" id="A0A8S3R140"/>
<dbReference type="EMBL" id="CAJPWZ010000761">
    <property type="protein sequence ID" value="CAG2200764.1"/>
    <property type="molecule type" value="Genomic_DNA"/>
</dbReference>
<feature type="domain" description="Fucolectin tachylectin-4 pentraxin-1" evidence="8">
    <location>
        <begin position="262"/>
        <end position="399"/>
    </location>
</feature>
<protein>
    <recommendedName>
        <fullName evidence="8">Fucolectin tachylectin-4 pentraxin-1 domain-containing protein</fullName>
    </recommendedName>
</protein>
<comment type="function">
    <text evidence="1">Acts as a defensive agent. Recognizes blood group fucosylated oligosaccharides including A, B, H and Lewis B-type antigens. Does not recognize Lewis A antigen and has low affinity for monovalent haptens.</text>
</comment>
<dbReference type="GO" id="GO:0046872">
    <property type="term" value="F:metal ion binding"/>
    <property type="evidence" value="ECO:0007669"/>
    <property type="project" value="UniProtKB-KW"/>
</dbReference>
<evidence type="ECO:0000256" key="7">
    <source>
        <dbReference type="ARBA" id="ARBA00023157"/>
    </source>
</evidence>
<comment type="subunit">
    <text evidence="3">Homotrimer.</text>
</comment>
<evidence type="ECO:0000256" key="2">
    <source>
        <dbReference type="ARBA" id="ARBA00010147"/>
    </source>
</evidence>
<organism evidence="9 10">
    <name type="scientific">Mytilus edulis</name>
    <name type="common">Blue mussel</name>
    <dbReference type="NCBI Taxonomy" id="6550"/>
    <lineage>
        <taxon>Eukaryota</taxon>
        <taxon>Metazoa</taxon>
        <taxon>Spiralia</taxon>
        <taxon>Lophotrochozoa</taxon>
        <taxon>Mollusca</taxon>
        <taxon>Bivalvia</taxon>
        <taxon>Autobranchia</taxon>
        <taxon>Pteriomorphia</taxon>
        <taxon>Mytilida</taxon>
        <taxon>Mytiloidea</taxon>
        <taxon>Mytilidae</taxon>
        <taxon>Mytilinae</taxon>
        <taxon>Mytilus</taxon>
    </lineage>
</organism>
<evidence type="ECO:0000256" key="1">
    <source>
        <dbReference type="ARBA" id="ARBA00002219"/>
    </source>
</evidence>
<name>A0A8S3R140_MYTED</name>
<comment type="caution">
    <text evidence="9">The sequence shown here is derived from an EMBL/GenBank/DDBJ whole genome shotgun (WGS) entry which is preliminary data.</text>
</comment>
<dbReference type="Pfam" id="PF00024">
    <property type="entry name" value="PAN_1"/>
    <property type="match status" value="1"/>
</dbReference>
<evidence type="ECO:0000313" key="9">
    <source>
        <dbReference type="EMBL" id="CAG2200764.1"/>
    </source>
</evidence>
<dbReference type="GO" id="GO:0010185">
    <property type="term" value="P:regulation of cellular defense response"/>
    <property type="evidence" value="ECO:0007669"/>
    <property type="project" value="UniProtKB-ARBA"/>
</dbReference>
<dbReference type="InterPro" id="IPR006585">
    <property type="entry name" value="FTP1"/>
</dbReference>
<keyword evidence="4" id="KW-0479">Metal-binding</keyword>
<sequence length="399" mass="45873">MQGIGLQHIITPNPVMVIYLNELDGQIENTNLKKYDITVKETLVYLNQTIYSFLMKSCYAANSETPMKRTEVEADLDYEIKKRESDNTTLDGLKQIYVESDSPDSTCRIKAKQDILKQMSNISTYIVAHSIYIRVAHANLNTLSTNKRLHAAIAKGFTYHSFDHMSPRACFKECIRRPRCFSYNYNKVHFTCEINLKPDSDSLVYFLNVVGYIYVVIQHHRGNPLFDPCIGHPCSTDEVCESLKNNKTVCVKDGFNIPHKTFLNVALRKYTQQISTAESDLSASKAVDGLSNTWSRTNLELFPYLWVDLGTIYNIIRIEIINRNAYGYRLHDLDITVGLHLDHMTMCAHYTGPGTNGERLVFQCKGWYIESRFVKMKIIKGSEYLQFGEIKVFGYQIIR</sequence>
<comment type="similarity">
    <text evidence="2">Belongs to the fucolectin family.</text>
</comment>
<dbReference type="PANTHER" id="PTHR45713:SF6">
    <property type="entry name" value="F5_8 TYPE C DOMAIN-CONTAINING PROTEIN"/>
    <property type="match status" value="1"/>
</dbReference>
<keyword evidence="10" id="KW-1185">Reference proteome</keyword>